<feature type="compositionally biased region" description="Polar residues" evidence="1">
    <location>
        <begin position="333"/>
        <end position="345"/>
    </location>
</feature>
<feature type="domain" description="BHLH" evidence="2">
    <location>
        <begin position="757"/>
        <end position="810"/>
    </location>
</feature>
<evidence type="ECO:0000313" key="3">
    <source>
        <dbReference type="EMBL" id="CAH1707830.1"/>
    </source>
</evidence>
<evidence type="ECO:0000313" key="4">
    <source>
        <dbReference type="Proteomes" id="UP001154329"/>
    </source>
</evidence>
<reference evidence="3" key="1">
    <citation type="submission" date="2022-02" db="EMBL/GenBank/DDBJ databases">
        <authorList>
            <person name="King R."/>
        </authorList>
    </citation>
    <scope>NUCLEOTIDE SEQUENCE</scope>
</reference>
<dbReference type="PANTHER" id="PTHR45851">
    <property type="entry name" value="MYC PROTO-ONCOGENE"/>
    <property type="match status" value="1"/>
</dbReference>
<protein>
    <recommendedName>
        <fullName evidence="2">BHLH domain-containing protein</fullName>
    </recommendedName>
</protein>
<dbReference type="AlphaFoldDB" id="A0A9P0II97"/>
<feature type="compositionally biased region" description="Low complexity" evidence="1">
    <location>
        <begin position="420"/>
        <end position="430"/>
    </location>
</feature>
<reference evidence="3" key="2">
    <citation type="submission" date="2022-10" db="EMBL/GenBank/DDBJ databases">
        <authorList>
            <consortium name="ENA_rothamsted_submissions"/>
            <consortium name="culmorum"/>
            <person name="King R."/>
        </authorList>
    </citation>
    <scope>NUCLEOTIDE SEQUENCE</scope>
</reference>
<feature type="compositionally biased region" description="Low complexity" evidence="1">
    <location>
        <begin position="711"/>
        <end position="720"/>
    </location>
</feature>
<evidence type="ECO:0000256" key="1">
    <source>
        <dbReference type="SAM" id="MobiDB-lite"/>
    </source>
</evidence>
<feature type="region of interest" description="Disordered" evidence="1">
    <location>
        <begin position="549"/>
        <end position="739"/>
    </location>
</feature>
<feature type="compositionally biased region" description="Acidic residues" evidence="1">
    <location>
        <begin position="646"/>
        <end position="662"/>
    </location>
</feature>
<proteinExistence type="predicted"/>
<feature type="compositionally biased region" description="Basic and acidic residues" evidence="1">
    <location>
        <begin position="549"/>
        <end position="563"/>
    </location>
</feature>
<dbReference type="PROSITE" id="PS50888">
    <property type="entry name" value="BHLH"/>
    <property type="match status" value="1"/>
</dbReference>
<feature type="compositionally biased region" description="Basic residues" evidence="1">
    <location>
        <begin position="699"/>
        <end position="710"/>
    </location>
</feature>
<organism evidence="3 4">
    <name type="scientific">Aphis gossypii</name>
    <name type="common">Cotton aphid</name>
    <dbReference type="NCBI Taxonomy" id="80765"/>
    <lineage>
        <taxon>Eukaryota</taxon>
        <taxon>Metazoa</taxon>
        <taxon>Ecdysozoa</taxon>
        <taxon>Arthropoda</taxon>
        <taxon>Hexapoda</taxon>
        <taxon>Insecta</taxon>
        <taxon>Pterygota</taxon>
        <taxon>Neoptera</taxon>
        <taxon>Paraneoptera</taxon>
        <taxon>Hemiptera</taxon>
        <taxon>Sternorrhyncha</taxon>
        <taxon>Aphidomorpha</taxon>
        <taxon>Aphidoidea</taxon>
        <taxon>Aphididae</taxon>
        <taxon>Aphidini</taxon>
        <taxon>Aphis</taxon>
        <taxon>Aphis</taxon>
    </lineage>
</organism>
<dbReference type="Gene3D" id="4.10.280.10">
    <property type="entry name" value="Helix-loop-helix DNA-binding domain"/>
    <property type="match status" value="1"/>
</dbReference>
<gene>
    <name evidence="3" type="ORF">APHIGO_LOCUS173</name>
</gene>
<keyword evidence="4" id="KW-1185">Reference proteome</keyword>
<name>A0A9P0II97_APHGO</name>
<feature type="region of interest" description="Disordered" evidence="1">
    <location>
        <begin position="411"/>
        <end position="476"/>
    </location>
</feature>
<feature type="region of interest" description="Disordered" evidence="1">
    <location>
        <begin position="845"/>
        <end position="867"/>
    </location>
</feature>
<dbReference type="GO" id="GO:0046983">
    <property type="term" value="F:protein dimerization activity"/>
    <property type="evidence" value="ECO:0007669"/>
    <property type="project" value="InterPro"/>
</dbReference>
<sequence>MPAGVGDAPARRSPFTFARARYRTFFPHTVPPDRPPTRPGNRHGGITDHEICIVSPCPPSTIITASPKIAFPSRYLFSIFLFFDFIVIIQFHIRIERLTDLCCIVTGAAEMVNPSTESILNQMTNLAMDIALDYVLPASPMSDVCKSDLFEFERDVVVAAVSGGASAGGLLSSLVAGTAGTTGGCCGRPPTDLCKKNSYMGATGCDSCDACLARNAAATAAADLYLPSTCTTSGVTASPPSSSASSTTSSASSTPSQQQTAETTMDISWCQFDGCEFDTADNSYLDICDWIFYADRYALTDENREKVQKAFQMVPPGEVTGYVAEPPKHVKRNSNSTAGRSPIGTSLTVGDDPAVAAVAAAAAMVGGVSVKSEPDDDYLWTSDNHLLPIILKAEPNADILQITELDHSYLQTPTSHGGCSSASSSTAVSPAKHHPNHLVDMLGLVTPPPSRSQSSEEEEIDVVNDSWDTPDTPRKGATMADIMKRGIVKKREPPVTKWKNTVKRKHKTAGQSATAAAVAAAYPMPPPPPKKLCGGLSLLDRYKKDNNWKGATHIKEEPVIKEEPLDDAGSSADDDRSDDDEYDNRQRHRRKQRQQQQKHQQQNVLATTIKPEPLDEDEDRRVDDDDEDDDYDMDADFESLMKNEPDDIFDDDYDDYDDDHDMDWDKVLRGASASSGGRGGKSSGGSSSCSSSSTTTGGGRKKKKKKKKKTSTSSGSAKSSAKLHHQQQQSGGGAGKKIKYENVNGGYSYKTKLMDPVKRALHNDLEKSRRVETSMLFMNLSMQVSFLDDNRKIPSKLSILRGAKRECDLMMLDERRLLSEKHVMQQKQRMLRERLFELRREHYHRRYGKQKQTSSHHSHNQQHQQQQ</sequence>
<dbReference type="Proteomes" id="UP001154329">
    <property type="component" value="Chromosome 1"/>
</dbReference>
<feature type="region of interest" description="Disordered" evidence="1">
    <location>
        <begin position="322"/>
        <end position="345"/>
    </location>
</feature>
<dbReference type="InterPro" id="IPR011598">
    <property type="entry name" value="bHLH_dom"/>
</dbReference>
<feature type="compositionally biased region" description="Low complexity" evidence="1">
    <location>
        <begin position="684"/>
        <end position="695"/>
    </location>
</feature>
<accession>A0A9P0II97</accession>
<feature type="compositionally biased region" description="Basic residues" evidence="1">
    <location>
        <begin position="845"/>
        <end position="860"/>
    </location>
</feature>
<feature type="region of interest" description="Disordered" evidence="1">
    <location>
        <begin position="234"/>
        <end position="260"/>
    </location>
</feature>
<dbReference type="InterPro" id="IPR050433">
    <property type="entry name" value="Myc_transcription_factors"/>
</dbReference>
<dbReference type="InterPro" id="IPR036638">
    <property type="entry name" value="HLH_DNA-bd_sf"/>
</dbReference>
<evidence type="ECO:0000259" key="2">
    <source>
        <dbReference type="PROSITE" id="PS50888"/>
    </source>
</evidence>
<feature type="compositionally biased region" description="Acidic residues" evidence="1">
    <location>
        <begin position="614"/>
        <end position="637"/>
    </location>
</feature>
<dbReference type="EMBL" id="OU899034">
    <property type="protein sequence ID" value="CAH1707830.1"/>
    <property type="molecule type" value="Genomic_DNA"/>
</dbReference>